<feature type="region of interest" description="Disordered" evidence="1">
    <location>
        <begin position="238"/>
        <end position="270"/>
    </location>
</feature>
<organism evidence="2 3">
    <name type="scientific">Ruixingdingia sedimenti</name>
    <dbReference type="NCBI Taxonomy" id="3073604"/>
    <lineage>
        <taxon>Bacteria</taxon>
        <taxon>Pseudomonadati</taxon>
        <taxon>Pseudomonadota</taxon>
        <taxon>Alphaproteobacteria</taxon>
        <taxon>Rhodobacterales</taxon>
        <taxon>Paracoccaceae</taxon>
        <taxon>Ruixingdingia</taxon>
    </lineage>
</organism>
<proteinExistence type="predicted"/>
<dbReference type="SUPFAM" id="SSF53335">
    <property type="entry name" value="S-adenosyl-L-methionine-dependent methyltransferases"/>
    <property type="match status" value="1"/>
</dbReference>
<comment type="caution">
    <text evidence="2">The sequence shown here is derived from an EMBL/GenBank/DDBJ whole genome shotgun (WGS) entry which is preliminary data.</text>
</comment>
<keyword evidence="2" id="KW-0489">Methyltransferase</keyword>
<dbReference type="Gene3D" id="3.40.50.150">
    <property type="entry name" value="Vaccinia Virus protein VP39"/>
    <property type="match status" value="1"/>
</dbReference>
<protein>
    <submittedName>
        <fullName evidence="2">Class I SAM-dependent methyltransferase</fullName>
        <ecNumber evidence="2">2.1.1.-</ecNumber>
    </submittedName>
</protein>
<dbReference type="InterPro" id="IPR029063">
    <property type="entry name" value="SAM-dependent_MTases_sf"/>
</dbReference>
<feature type="compositionally biased region" description="Low complexity" evidence="1">
    <location>
        <begin position="253"/>
        <end position="263"/>
    </location>
</feature>
<evidence type="ECO:0000313" key="3">
    <source>
        <dbReference type="Proteomes" id="UP001247754"/>
    </source>
</evidence>
<evidence type="ECO:0000256" key="1">
    <source>
        <dbReference type="SAM" id="MobiDB-lite"/>
    </source>
</evidence>
<accession>A0ABU1FD74</accession>
<dbReference type="RefSeq" id="WP_310458586.1">
    <property type="nucleotide sequence ID" value="NZ_JAVKPH010000026.1"/>
</dbReference>
<evidence type="ECO:0000313" key="2">
    <source>
        <dbReference type="EMBL" id="MDR5654429.1"/>
    </source>
</evidence>
<keyword evidence="3" id="KW-1185">Reference proteome</keyword>
<dbReference type="EMBL" id="JAVKPH010000026">
    <property type="protein sequence ID" value="MDR5654429.1"/>
    <property type="molecule type" value="Genomic_DNA"/>
</dbReference>
<reference evidence="2 3" key="1">
    <citation type="submission" date="2023-09" db="EMBL/GenBank/DDBJ databases">
        <title>Xinfangfangia sedmenti sp. nov., isolated the sedment.</title>
        <authorList>
            <person name="Xu L."/>
        </authorList>
    </citation>
    <scope>NUCLEOTIDE SEQUENCE [LARGE SCALE GENOMIC DNA]</scope>
    <source>
        <strain evidence="2 3">LG-4</strain>
    </source>
</reference>
<dbReference type="Proteomes" id="UP001247754">
    <property type="component" value="Unassembled WGS sequence"/>
</dbReference>
<gene>
    <name evidence="2" type="ORF">RGD00_17595</name>
</gene>
<dbReference type="EC" id="2.1.1.-" evidence="2"/>
<dbReference type="GO" id="GO:0008168">
    <property type="term" value="F:methyltransferase activity"/>
    <property type="evidence" value="ECO:0007669"/>
    <property type="project" value="UniProtKB-KW"/>
</dbReference>
<keyword evidence="2" id="KW-0808">Transferase</keyword>
<dbReference type="GO" id="GO:0032259">
    <property type="term" value="P:methylation"/>
    <property type="evidence" value="ECO:0007669"/>
    <property type="project" value="UniProtKB-KW"/>
</dbReference>
<name>A0ABU1FD74_9RHOB</name>
<sequence length="270" mass="29721">MSDPLLSWDYLNDRGRTALMERHAGAAVEGRMPWDWTRAPFNRVALVNRVVWNWPGCRYLEIGCDKDVLFHAVPLSEKTGVDPVQGGNRRMTSDAFFAGNDRQFDVIFIDGLHEYDQIRRDVIHALAALAPGGWILLHDLLPQDWKQAHVPRLQGEWTGDVWKVAFDLMASEGLDFRIVAIDHGVGVVRRKPGAGDAGLSPPVAGLPEAGFDWFLDRWRSLPLIDWPRARAWIAAAHRNGPAEPPEPGGAGTGLAAPGKTGTGEADGDRA</sequence>
<dbReference type="Pfam" id="PF13578">
    <property type="entry name" value="Methyltransf_24"/>
    <property type="match status" value="1"/>
</dbReference>